<sequence length="199" mass="23317">MLPHTTGLWCRLRQEVYKEFEVLRDGDPEFYFVQHLGDGKDGHNIEDEFQLNAIVEDTPTKAKKREISLGIKIKESLPKSKIEPKDELWKHFFKQLEDTYHVFHGKIPNDTAREFISIFMKTAIRLIQEERKDIGLQLLVEEFLSGTRGYGPINYLVKYLQLVVMVNEAKLRDFDQGAAQNIVQMHSTLEKLNKKRKLN</sequence>
<comment type="caution">
    <text evidence="1">The sequence shown here is derived from an EMBL/GenBank/DDBJ whole genome shotgun (WGS) entry which is preliminary data.</text>
</comment>
<protein>
    <submittedName>
        <fullName evidence="1">Uncharacterized protein</fullName>
    </submittedName>
</protein>
<dbReference type="AlphaFoldDB" id="A0A433QJU1"/>
<organism evidence="1 2">
    <name type="scientific">Jimgerdemannia flammicorona</name>
    <dbReference type="NCBI Taxonomy" id="994334"/>
    <lineage>
        <taxon>Eukaryota</taxon>
        <taxon>Fungi</taxon>
        <taxon>Fungi incertae sedis</taxon>
        <taxon>Mucoromycota</taxon>
        <taxon>Mucoromycotina</taxon>
        <taxon>Endogonomycetes</taxon>
        <taxon>Endogonales</taxon>
        <taxon>Endogonaceae</taxon>
        <taxon>Jimgerdemannia</taxon>
    </lineage>
</organism>
<dbReference type="EMBL" id="RBNJ01004376">
    <property type="protein sequence ID" value="RUS30026.1"/>
    <property type="molecule type" value="Genomic_DNA"/>
</dbReference>
<name>A0A433QJU1_9FUNG</name>
<evidence type="ECO:0000313" key="2">
    <source>
        <dbReference type="Proteomes" id="UP000274822"/>
    </source>
</evidence>
<evidence type="ECO:0000313" key="1">
    <source>
        <dbReference type="EMBL" id="RUS30026.1"/>
    </source>
</evidence>
<dbReference type="Proteomes" id="UP000274822">
    <property type="component" value="Unassembled WGS sequence"/>
</dbReference>
<keyword evidence="2" id="KW-1185">Reference proteome</keyword>
<feature type="non-terminal residue" evidence="1">
    <location>
        <position position="199"/>
    </location>
</feature>
<gene>
    <name evidence="1" type="ORF">BC938DRAFT_479938</name>
</gene>
<reference evidence="1 2" key="1">
    <citation type="journal article" date="2018" name="New Phytol.">
        <title>Phylogenomics of Endogonaceae and evolution of mycorrhizas within Mucoromycota.</title>
        <authorList>
            <person name="Chang Y."/>
            <person name="Desiro A."/>
            <person name="Na H."/>
            <person name="Sandor L."/>
            <person name="Lipzen A."/>
            <person name="Clum A."/>
            <person name="Barry K."/>
            <person name="Grigoriev I.V."/>
            <person name="Martin F.M."/>
            <person name="Stajich J.E."/>
            <person name="Smith M.E."/>
            <person name="Bonito G."/>
            <person name="Spatafora J.W."/>
        </authorList>
    </citation>
    <scope>NUCLEOTIDE SEQUENCE [LARGE SCALE GENOMIC DNA]</scope>
    <source>
        <strain evidence="1 2">AD002</strain>
    </source>
</reference>
<proteinExistence type="predicted"/>
<accession>A0A433QJU1</accession>